<evidence type="ECO:0008006" key="4">
    <source>
        <dbReference type="Google" id="ProtNLM"/>
    </source>
</evidence>
<feature type="region of interest" description="Disordered" evidence="1">
    <location>
        <begin position="411"/>
        <end position="446"/>
    </location>
</feature>
<feature type="compositionally biased region" description="Polar residues" evidence="1">
    <location>
        <begin position="11"/>
        <end position="26"/>
    </location>
</feature>
<dbReference type="AlphaFoldDB" id="A0A2T2NDN9"/>
<protein>
    <recommendedName>
        <fullName evidence="4">DUF262 domain-containing protein</fullName>
    </recommendedName>
</protein>
<name>A0A2T2NDN9_CORCC</name>
<evidence type="ECO:0000256" key="1">
    <source>
        <dbReference type="SAM" id="MobiDB-lite"/>
    </source>
</evidence>
<dbReference type="PANTHER" id="PTHR39639:SF1">
    <property type="entry name" value="DUF262 DOMAIN-CONTAINING PROTEIN"/>
    <property type="match status" value="1"/>
</dbReference>
<keyword evidence="3" id="KW-1185">Reference proteome</keyword>
<accession>A0A2T2NDN9</accession>
<evidence type="ECO:0000313" key="2">
    <source>
        <dbReference type="EMBL" id="PSN63547.1"/>
    </source>
</evidence>
<feature type="region of interest" description="Disordered" evidence="1">
    <location>
        <begin position="641"/>
        <end position="706"/>
    </location>
</feature>
<proteinExistence type="predicted"/>
<feature type="compositionally biased region" description="Basic and acidic residues" evidence="1">
    <location>
        <begin position="682"/>
        <end position="697"/>
    </location>
</feature>
<dbReference type="OrthoDB" id="5419821at2759"/>
<dbReference type="STRING" id="1448308.A0A2T2NDN9"/>
<feature type="compositionally biased region" description="Acidic residues" evidence="1">
    <location>
        <begin position="29"/>
        <end position="45"/>
    </location>
</feature>
<sequence>MPGLPGRIMISASSRLGTTGFDSLQPQMEVEDDEGGECSEESSEDDNGHYEPRPQLSEPQVSELSLEKVIKRLDEKSIEIEPEYQRGIIWKPDRMTGLINSLMGVCVDGKQRLSSVKAFVIGEIPCHDHRGEKWWFTNTFNTRRQRILPPEMQKEFLAKKFICYEFKDLSPAQEEDLFARVQMGVSLSVAERLWATSGPWQELAKLFLADFPSIFALSKDQQKTKVFQEALSCFSQIVEVQYPTSTNGIPVHKSGTNTLNRFVENKSAADDGIKSHLSSVFSTFDELVEEHPDTFSNTDNWLKHVATFAPIEMVAVSVLISMHADTRDNTALIGDIRALRIELRKRFTELKKNKTTWTFVWDWISNLGAIRNHGDTTTIRQRNWSHKSIKGSGVANAAQGAPSTVLTSLKRVRSPAKNKSSNIMPTNRAPIGPSPTQNGSQGSQEVLTDMNPSKIARVEPPISRPPPLFLRSSQNTVTVSDKTTPPDMSEAHLISSAASDPSRVSVMSSDSLIQYGNFASNCTYVDPSMKMSSNLAQNPSLTPIQARQNRIAELNSYRAPSASMAPNQAYNNMSSLPQVTDAIGYTIHHVPTAPMATTPVSGYPSPTFSVWSQPNANSYSYVGSHSVNTDSRAENRIAIAGAAPMPRSSIDKSTSPRRLRTRNKLEQMSAPGRTRTTFSKYHTREMSTSKMDSKAEVIDLTDDTDQ</sequence>
<gene>
    <name evidence="2" type="ORF">BS50DRAFT_623296</name>
</gene>
<dbReference type="EMBL" id="KZ678139">
    <property type="protein sequence ID" value="PSN63547.1"/>
    <property type="molecule type" value="Genomic_DNA"/>
</dbReference>
<reference evidence="2 3" key="1">
    <citation type="journal article" date="2018" name="Front. Microbiol.">
        <title>Genome-Wide Analysis of Corynespora cassiicola Leaf Fall Disease Putative Effectors.</title>
        <authorList>
            <person name="Lopez D."/>
            <person name="Ribeiro S."/>
            <person name="Label P."/>
            <person name="Fumanal B."/>
            <person name="Venisse J.S."/>
            <person name="Kohler A."/>
            <person name="de Oliveira R.R."/>
            <person name="Labutti K."/>
            <person name="Lipzen A."/>
            <person name="Lail K."/>
            <person name="Bauer D."/>
            <person name="Ohm R.A."/>
            <person name="Barry K.W."/>
            <person name="Spatafora J."/>
            <person name="Grigoriev I.V."/>
            <person name="Martin F.M."/>
            <person name="Pujade-Renaud V."/>
        </authorList>
    </citation>
    <scope>NUCLEOTIDE SEQUENCE [LARGE SCALE GENOMIC DNA]</scope>
    <source>
        <strain evidence="2 3">Philippines</strain>
    </source>
</reference>
<evidence type="ECO:0000313" key="3">
    <source>
        <dbReference type="Proteomes" id="UP000240883"/>
    </source>
</evidence>
<feature type="compositionally biased region" description="Polar residues" evidence="1">
    <location>
        <begin position="434"/>
        <end position="446"/>
    </location>
</feature>
<feature type="region of interest" description="Disordered" evidence="1">
    <location>
        <begin position="1"/>
        <end position="61"/>
    </location>
</feature>
<organism evidence="2 3">
    <name type="scientific">Corynespora cassiicola Philippines</name>
    <dbReference type="NCBI Taxonomy" id="1448308"/>
    <lineage>
        <taxon>Eukaryota</taxon>
        <taxon>Fungi</taxon>
        <taxon>Dikarya</taxon>
        <taxon>Ascomycota</taxon>
        <taxon>Pezizomycotina</taxon>
        <taxon>Dothideomycetes</taxon>
        <taxon>Pleosporomycetidae</taxon>
        <taxon>Pleosporales</taxon>
        <taxon>Corynesporascaceae</taxon>
        <taxon>Corynespora</taxon>
    </lineage>
</organism>
<dbReference type="PANTHER" id="PTHR39639">
    <property type="entry name" value="CHROMOSOME 16, WHOLE GENOME SHOTGUN SEQUENCE"/>
    <property type="match status" value="1"/>
</dbReference>
<dbReference type="Proteomes" id="UP000240883">
    <property type="component" value="Unassembled WGS sequence"/>
</dbReference>